<name>A0ABQ0E3L8_9PORP</name>
<feature type="transmembrane region" description="Helical" evidence="3">
    <location>
        <begin position="173"/>
        <end position="190"/>
    </location>
</feature>
<keyword evidence="3" id="KW-0812">Transmembrane</keyword>
<dbReference type="InterPro" id="IPR036259">
    <property type="entry name" value="MFS_trans_sf"/>
</dbReference>
<evidence type="ECO:0000256" key="1">
    <source>
        <dbReference type="ARBA" id="ARBA00004429"/>
    </source>
</evidence>
<reference evidence="4 5" key="1">
    <citation type="journal article" date="2025" name="Int. J. Syst. Evol. Microbiol.">
        <title>Desulfovibrio falkowii sp. nov., Porphyromonas miyakawae sp. nov., Mediterraneibacter flintii sp. nov. and Owariibacterium komagatae gen. nov., sp. nov., isolated from human faeces.</title>
        <authorList>
            <person name="Hamaguchi T."/>
            <person name="Ohara M."/>
            <person name="Hisatomi A."/>
            <person name="Sekiguchi K."/>
            <person name="Takeda J.I."/>
            <person name="Ueyama J."/>
            <person name="Ito M."/>
            <person name="Nishiwaki H."/>
            <person name="Ogi T."/>
            <person name="Hirayama M."/>
            <person name="Ohkuma M."/>
            <person name="Sakamoto M."/>
            <person name="Ohno K."/>
        </authorList>
    </citation>
    <scope>NUCLEOTIDE SEQUENCE [LARGE SCALE GENOMIC DNA]</scope>
    <source>
        <strain evidence="4 5">13CB11C</strain>
    </source>
</reference>
<proteinExistence type="predicted"/>
<dbReference type="PANTHER" id="PTHR43702:SF3">
    <property type="entry name" value="PROTEIN TSGA"/>
    <property type="match status" value="1"/>
</dbReference>
<keyword evidence="5" id="KW-1185">Reference proteome</keyword>
<feature type="transmembrane region" description="Helical" evidence="3">
    <location>
        <begin position="31"/>
        <end position="48"/>
    </location>
</feature>
<evidence type="ECO:0000256" key="3">
    <source>
        <dbReference type="SAM" id="Phobius"/>
    </source>
</evidence>
<feature type="transmembrane region" description="Helical" evidence="3">
    <location>
        <begin position="253"/>
        <end position="274"/>
    </location>
</feature>
<comment type="caution">
    <text evidence="4">The sequence shown here is derived from an EMBL/GenBank/DDBJ whole genome shotgun (WGS) entry which is preliminary data.</text>
</comment>
<comment type="subcellular location">
    <subcellularLocation>
        <location evidence="1">Cell inner membrane</location>
        <topology evidence="1">Multi-pass membrane protein</topology>
    </subcellularLocation>
</comment>
<feature type="transmembrane region" description="Helical" evidence="3">
    <location>
        <begin position="196"/>
        <end position="215"/>
    </location>
</feature>
<dbReference type="Proteomes" id="UP001628220">
    <property type="component" value="Unassembled WGS sequence"/>
</dbReference>
<protein>
    <submittedName>
        <fullName evidence="4">Uncharacterized protein</fullName>
    </submittedName>
</protein>
<feature type="transmembrane region" description="Helical" evidence="3">
    <location>
        <begin position="227"/>
        <end position="247"/>
    </location>
</feature>
<dbReference type="Gene3D" id="1.20.1250.20">
    <property type="entry name" value="MFS general substrate transporter like domains"/>
    <property type="match status" value="2"/>
</dbReference>
<sequence>MQSSVNPYLVICEVRGTTGVTRQNIGGTGNSLMTTLAPLFVAYVVFGGKHTDAMQIADMIIPFAVLVVLMALLWWGVGTVHLPELEETRHDEQNIKAGTLLGNFPHLTFGILGLFVYVGCEVCIGSNIIHYATGDLGVLYQTAVLWSTLYWLGMLIARFLSSFLSMVKAETQLFIAALTALVLVILSMVLKDARFLIAVGLFHSVMWGAVYALALEGLGKYAAQGSGYLLMGVVGGAVLPFLQGIWADAAGSWGMTWIILIVGEAYLLFYAVAAPKWIRRTIERSFN</sequence>
<evidence type="ECO:0000313" key="5">
    <source>
        <dbReference type="Proteomes" id="UP001628220"/>
    </source>
</evidence>
<dbReference type="InterPro" id="IPR050375">
    <property type="entry name" value="MFS_TsgA-like"/>
</dbReference>
<keyword evidence="2" id="KW-1003">Cell membrane</keyword>
<accession>A0ABQ0E3L8</accession>
<feature type="transmembrane region" description="Helical" evidence="3">
    <location>
        <begin position="60"/>
        <end position="77"/>
    </location>
</feature>
<dbReference type="SUPFAM" id="SSF103473">
    <property type="entry name" value="MFS general substrate transporter"/>
    <property type="match status" value="1"/>
</dbReference>
<organism evidence="4 5">
    <name type="scientific">Porphyromonas miyakawae</name>
    <dbReference type="NCBI Taxonomy" id="3137470"/>
    <lineage>
        <taxon>Bacteria</taxon>
        <taxon>Pseudomonadati</taxon>
        <taxon>Bacteroidota</taxon>
        <taxon>Bacteroidia</taxon>
        <taxon>Bacteroidales</taxon>
        <taxon>Porphyromonadaceae</taxon>
        <taxon>Porphyromonas</taxon>
    </lineage>
</organism>
<keyword evidence="3" id="KW-1133">Transmembrane helix</keyword>
<keyword evidence="3" id="KW-0472">Membrane</keyword>
<gene>
    <name evidence="4" type="ORF">Tsumi_14400</name>
</gene>
<dbReference type="RefSeq" id="WP_411916090.1">
    <property type="nucleotide sequence ID" value="NZ_BAAFSF010000004.1"/>
</dbReference>
<evidence type="ECO:0000256" key="2">
    <source>
        <dbReference type="ARBA" id="ARBA00022475"/>
    </source>
</evidence>
<evidence type="ECO:0000313" key="4">
    <source>
        <dbReference type="EMBL" id="GAB1252334.1"/>
    </source>
</evidence>
<dbReference type="EMBL" id="BAAFSF010000004">
    <property type="protein sequence ID" value="GAB1252334.1"/>
    <property type="molecule type" value="Genomic_DNA"/>
</dbReference>
<dbReference type="PANTHER" id="PTHR43702">
    <property type="entry name" value="L-FUCOSE-PROTON SYMPORTER"/>
    <property type="match status" value="1"/>
</dbReference>
<feature type="transmembrane region" description="Helical" evidence="3">
    <location>
        <begin position="143"/>
        <end position="161"/>
    </location>
</feature>